<dbReference type="GO" id="GO:0071004">
    <property type="term" value="C:U2-type prespliceosome"/>
    <property type="evidence" value="ECO:0000318"/>
    <property type="project" value="GO_Central"/>
</dbReference>
<dbReference type="Gramene" id="Pp3c14_9430V3.1">
    <property type="protein sequence ID" value="Pp3c14_9430V3.1"/>
    <property type="gene ID" value="Pp3c14_9430"/>
</dbReference>
<dbReference type="InterPro" id="IPR035979">
    <property type="entry name" value="RBD_domain_sf"/>
</dbReference>
<dbReference type="NCBIfam" id="TIGR01642">
    <property type="entry name" value="U2AF_lg"/>
    <property type="match status" value="1"/>
</dbReference>
<dbReference type="OrthoDB" id="10266058at2759"/>
<dbReference type="KEGG" id="ppp:112291581"/>
<feature type="compositionally biased region" description="Basic and acidic residues" evidence="10">
    <location>
        <begin position="18"/>
        <end position="99"/>
    </location>
</feature>
<keyword evidence="5 8" id="KW-0694">RNA-binding</keyword>
<feature type="region of interest" description="Disordered" evidence="10">
    <location>
        <begin position="1"/>
        <end position="141"/>
    </location>
</feature>
<dbReference type="SMART" id="SM00361">
    <property type="entry name" value="RRM_1"/>
    <property type="match status" value="1"/>
</dbReference>
<evidence type="ECO:0000256" key="6">
    <source>
        <dbReference type="ARBA" id="ARBA00023187"/>
    </source>
</evidence>
<dbReference type="EnsemblPlants" id="Pp3c14_9430V3.1">
    <property type="protein sequence ID" value="Pp3c14_9430V3.1"/>
    <property type="gene ID" value="Pp3c14_9430"/>
</dbReference>
<keyword evidence="14" id="KW-1185">Reference proteome</keyword>
<dbReference type="GO" id="GO:0030628">
    <property type="term" value="F:pre-mRNA 3'-splice site binding"/>
    <property type="evidence" value="ECO:0000318"/>
    <property type="project" value="GO_Central"/>
</dbReference>
<protein>
    <recommendedName>
        <fullName evidence="9">Splicing factor U2af large subunit</fullName>
    </recommendedName>
    <alternativeName>
        <fullName evidence="9">U2 auxiliary factor 65 kDa subunit</fullName>
    </alternativeName>
    <alternativeName>
        <fullName evidence="9">U2 small nuclear ribonucleoprotein auxiliary factor large subunit (U2 snRNP auxiliary factor large subunit)</fullName>
    </alternativeName>
</protein>
<dbReference type="Proteomes" id="UP000006727">
    <property type="component" value="Chromosome 14"/>
</dbReference>
<comment type="subcellular location">
    <subcellularLocation>
        <location evidence="1 9">Nucleus</location>
    </subcellularLocation>
</comment>
<dbReference type="EnsemblPlants" id="Pp3c14_9430V3.2">
    <property type="protein sequence ID" value="Pp3c14_9430V3.2"/>
    <property type="gene ID" value="Pp3c14_9430"/>
</dbReference>
<dbReference type="GeneID" id="112291581"/>
<dbReference type="STRING" id="3218.A0A2K1JH19"/>
<dbReference type="InterPro" id="IPR006529">
    <property type="entry name" value="U2AF_lg"/>
</dbReference>
<name>A0A2K1JH19_PHYPA</name>
<sequence length="562" mass="61255">MADDEGYEYGHSPPPRSDNGDHVSTERNSGRKRERASRESDRDRERSRDRDRDRGKDRRHRDVDVDRERDRDRDRERERDRDRHRSHDRDRRSREYDRDRRHRHRSRSISRGRSHGVSRSRSRSRSPSRSRRKQSGFDMAPPGAAVIAGAAVPGQLPGMAQPMPGVFPGMFPFGGTQFGGIPGMPAQAMTQQATRHARRVYVGGLPPMANEQTIATYFSQVMAAVGGNTAGPGDAVVNVYINQEKKFAFVEMRTVEEASNAMALDGIMFEGVSVRVRRPSDYNPSMAATLGPSQPSPHLNLAAVGLTPGSAAGGADGPDRIFVGGLPYYLTEIQIKELLESFGPLRGFDLVKDRDTGNSKGYGFCVYQDPAVTDVAIAALNGLKMGDKTLSVRRASASGQPKPDQANVLAHAQQQIAIQKLALQASGANAVALGGMGFPGLPMMPGMMPGMGGMSPLETSTKVVALTQVVSPDELKDDEEYQDILEDMKEECGKYGNLLRVVIPRPRDGEDVPGVGKVFVEYSDTAGAAKAKASLHGRRFGGHSVVAVYYPEEKFAAGDYGG</sequence>
<dbReference type="GO" id="GO:0016607">
    <property type="term" value="C:nuclear speck"/>
    <property type="evidence" value="ECO:0000318"/>
    <property type="project" value="GO_Central"/>
</dbReference>
<feature type="compositionally biased region" description="Basic residues" evidence="10">
    <location>
        <begin position="100"/>
        <end position="134"/>
    </location>
</feature>
<dbReference type="FunFam" id="3.30.70.330:FF:000057">
    <property type="entry name" value="U2 snRNP auxiliary factor large subunit"/>
    <property type="match status" value="1"/>
</dbReference>
<dbReference type="FunCoup" id="A0A2K1JH19">
    <property type="interactions" value="4329"/>
</dbReference>
<dbReference type="CDD" id="cd12232">
    <property type="entry name" value="RRM3_U2AF65"/>
    <property type="match status" value="1"/>
</dbReference>
<dbReference type="Gene3D" id="3.30.70.330">
    <property type="match status" value="3"/>
</dbReference>
<dbReference type="PROSITE" id="PS50102">
    <property type="entry name" value="RRM"/>
    <property type="match status" value="2"/>
</dbReference>
<dbReference type="OMA" id="RIHISDH"/>
<evidence type="ECO:0000313" key="13">
    <source>
        <dbReference type="EnsemblPlants" id="Pp3c14_9430V3.1"/>
    </source>
</evidence>
<dbReference type="FunFam" id="3.30.70.330:FF:000111">
    <property type="entry name" value="U2 snRNP auxiliary factor large subunit"/>
    <property type="match status" value="1"/>
</dbReference>
<dbReference type="EMBL" id="ABEU02000014">
    <property type="protein sequence ID" value="PNR40851.1"/>
    <property type="molecule type" value="Genomic_DNA"/>
</dbReference>
<dbReference type="InterPro" id="IPR012677">
    <property type="entry name" value="Nucleotide-bd_a/b_plait_sf"/>
</dbReference>
<dbReference type="RefSeq" id="XP_024394947.1">
    <property type="nucleotide sequence ID" value="XM_024539179.2"/>
</dbReference>
<comment type="similarity">
    <text evidence="2 9">Belongs to the splicing factor SR family.</text>
</comment>
<dbReference type="SUPFAM" id="SSF54928">
    <property type="entry name" value="RNA-binding domain, RBD"/>
    <property type="match status" value="2"/>
</dbReference>
<reference evidence="12 14" key="2">
    <citation type="journal article" date="2018" name="Plant J.">
        <title>The Physcomitrella patens chromosome-scale assembly reveals moss genome structure and evolution.</title>
        <authorList>
            <person name="Lang D."/>
            <person name="Ullrich K.K."/>
            <person name="Murat F."/>
            <person name="Fuchs J."/>
            <person name="Jenkins J."/>
            <person name="Haas F.B."/>
            <person name="Piednoel M."/>
            <person name="Gundlach H."/>
            <person name="Van Bel M."/>
            <person name="Meyberg R."/>
            <person name="Vives C."/>
            <person name="Morata J."/>
            <person name="Symeonidi A."/>
            <person name="Hiss M."/>
            <person name="Muchero W."/>
            <person name="Kamisugi Y."/>
            <person name="Saleh O."/>
            <person name="Blanc G."/>
            <person name="Decker E.L."/>
            <person name="van Gessel N."/>
            <person name="Grimwood J."/>
            <person name="Hayes R.D."/>
            <person name="Graham S.W."/>
            <person name="Gunter L.E."/>
            <person name="McDaniel S.F."/>
            <person name="Hoernstein S.N.W."/>
            <person name="Larsson A."/>
            <person name="Li F.W."/>
            <person name="Perroud P.F."/>
            <person name="Phillips J."/>
            <person name="Ranjan P."/>
            <person name="Rokshar D.S."/>
            <person name="Rothfels C.J."/>
            <person name="Schneider L."/>
            <person name="Shu S."/>
            <person name="Stevenson D.W."/>
            <person name="Thummler F."/>
            <person name="Tillich M."/>
            <person name="Villarreal Aguilar J.C."/>
            <person name="Widiez T."/>
            <person name="Wong G.K."/>
            <person name="Wymore A."/>
            <person name="Zhang Y."/>
            <person name="Zimmer A.D."/>
            <person name="Quatrano R.S."/>
            <person name="Mayer K.F.X."/>
            <person name="Goodstein D."/>
            <person name="Casacuberta J.M."/>
            <person name="Vandepoele K."/>
            <person name="Reski R."/>
            <person name="Cuming A.C."/>
            <person name="Tuskan G.A."/>
            <person name="Maumus F."/>
            <person name="Salse J."/>
            <person name="Schmutz J."/>
            <person name="Rensing S.A."/>
        </authorList>
    </citation>
    <scope>NUCLEOTIDE SEQUENCE [LARGE SCALE GENOMIC DNA]</scope>
    <source>
        <strain evidence="13 14">cv. Gransden 2004</strain>
    </source>
</reference>
<comment type="function">
    <text evidence="9">Necessary for the splicing of pre-mRNA.</text>
</comment>
<keyword evidence="6 9" id="KW-0508">mRNA splicing</keyword>
<evidence type="ECO:0000256" key="8">
    <source>
        <dbReference type="PROSITE-ProRule" id="PRU00176"/>
    </source>
</evidence>
<feature type="domain" description="RRM" evidence="11">
    <location>
        <begin position="319"/>
        <end position="397"/>
    </location>
</feature>
<evidence type="ECO:0000256" key="2">
    <source>
        <dbReference type="ARBA" id="ARBA00010269"/>
    </source>
</evidence>
<evidence type="ECO:0000313" key="12">
    <source>
        <dbReference type="EMBL" id="PNR40851.1"/>
    </source>
</evidence>
<reference evidence="12 14" key="1">
    <citation type="journal article" date="2008" name="Science">
        <title>The Physcomitrella genome reveals evolutionary insights into the conquest of land by plants.</title>
        <authorList>
            <person name="Rensing S."/>
            <person name="Lang D."/>
            <person name="Zimmer A."/>
            <person name="Terry A."/>
            <person name="Salamov A."/>
            <person name="Shapiro H."/>
            <person name="Nishiyama T."/>
            <person name="Perroud P.-F."/>
            <person name="Lindquist E."/>
            <person name="Kamisugi Y."/>
            <person name="Tanahashi T."/>
            <person name="Sakakibara K."/>
            <person name="Fujita T."/>
            <person name="Oishi K."/>
            <person name="Shin-I T."/>
            <person name="Kuroki Y."/>
            <person name="Toyoda A."/>
            <person name="Suzuki Y."/>
            <person name="Hashimoto A."/>
            <person name="Yamaguchi K."/>
            <person name="Sugano A."/>
            <person name="Kohara Y."/>
            <person name="Fujiyama A."/>
            <person name="Anterola A."/>
            <person name="Aoki S."/>
            <person name="Ashton N."/>
            <person name="Barbazuk W.B."/>
            <person name="Barker E."/>
            <person name="Bennetzen J."/>
            <person name="Bezanilla M."/>
            <person name="Blankenship R."/>
            <person name="Cho S.H."/>
            <person name="Dutcher S."/>
            <person name="Estelle M."/>
            <person name="Fawcett J.A."/>
            <person name="Gundlach H."/>
            <person name="Hanada K."/>
            <person name="Heyl A."/>
            <person name="Hicks K.A."/>
            <person name="Hugh J."/>
            <person name="Lohr M."/>
            <person name="Mayer K."/>
            <person name="Melkozernov A."/>
            <person name="Murata T."/>
            <person name="Nelson D."/>
            <person name="Pils B."/>
            <person name="Prigge M."/>
            <person name="Reiss B."/>
            <person name="Renner T."/>
            <person name="Rombauts S."/>
            <person name="Rushton P."/>
            <person name="Sanderfoot A."/>
            <person name="Schween G."/>
            <person name="Shiu S.-H."/>
            <person name="Stueber K."/>
            <person name="Theodoulou F.L."/>
            <person name="Tu H."/>
            <person name="Van de Peer Y."/>
            <person name="Verrier P.J."/>
            <person name="Waters E."/>
            <person name="Wood A."/>
            <person name="Yang L."/>
            <person name="Cove D."/>
            <person name="Cuming A."/>
            <person name="Hasebe M."/>
            <person name="Lucas S."/>
            <person name="Mishler D.B."/>
            <person name="Reski R."/>
            <person name="Grigoriev I."/>
            <person name="Quatrano R.S."/>
            <person name="Boore J.L."/>
        </authorList>
    </citation>
    <scope>NUCLEOTIDE SEQUENCE [LARGE SCALE GENOMIC DNA]</scope>
    <source>
        <strain evidence="13 14">cv. Gransden 2004</strain>
    </source>
</reference>
<evidence type="ECO:0000259" key="11">
    <source>
        <dbReference type="PROSITE" id="PS50102"/>
    </source>
</evidence>
<dbReference type="InterPro" id="IPR000504">
    <property type="entry name" value="RRM_dom"/>
</dbReference>
<dbReference type="GO" id="GO:0000245">
    <property type="term" value="P:spliceosomal complex assembly"/>
    <property type="evidence" value="ECO:0000318"/>
    <property type="project" value="GO_Central"/>
</dbReference>
<organism evidence="12">
    <name type="scientific">Physcomitrium patens</name>
    <name type="common">Spreading-leaved earth moss</name>
    <name type="synonym">Physcomitrella patens</name>
    <dbReference type="NCBI Taxonomy" id="3218"/>
    <lineage>
        <taxon>Eukaryota</taxon>
        <taxon>Viridiplantae</taxon>
        <taxon>Streptophyta</taxon>
        <taxon>Embryophyta</taxon>
        <taxon>Bryophyta</taxon>
        <taxon>Bryophytina</taxon>
        <taxon>Bryopsida</taxon>
        <taxon>Funariidae</taxon>
        <taxon>Funariales</taxon>
        <taxon>Funariaceae</taxon>
        <taxon>Physcomitrium</taxon>
    </lineage>
</organism>
<evidence type="ECO:0000256" key="9">
    <source>
        <dbReference type="RuleBase" id="RU364135"/>
    </source>
</evidence>
<evidence type="ECO:0000256" key="7">
    <source>
        <dbReference type="ARBA" id="ARBA00023242"/>
    </source>
</evidence>
<dbReference type="GO" id="GO:0089701">
    <property type="term" value="C:U2AF complex"/>
    <property type="evidence" value="ECO:0000318"/>
    <property type="project" value="GO_Central"/>
</dbReference>
<evidence type="ECO:0000313" key="14">
    <source>
        <dbReference type="Proteomes" id="UP000006727"/>
    </source>
</evidence>
<dbReference type="FunFam" id="3.30.70.330:FF:000225">
    <property type="entry name" value="U2 snRNP auxiliary factor large subunit"/>
    <property type="match status" value="1"/>
</dbReference>
<dbReference type="CDD" id="cd12231">
    <property type="entry name" value="RRM2_U2AF65"/>
    <property type="match status" value="1"/>
</dbReference>
<feature type="domain" description="RRM" evidence="11">
    <location>
        <begin position="198"/>
        <end position="281"/>
    </location>
</feature>
<dbReference type="GO" id="GO:0000243">
    <property type="term" value="C:commitment complex"/>
    <property type="evidence" value="ECO:0000318"/>
    <property type="project" value="GO_Central"/>
</dbReference>
<dbReference type="InterPro" id="IPR003954">
    <property type="entry name" value="RRM_euk-type"/>
</dbReference>
<evidence type="ECO:0000256" key="1">
    <source>
        <dbReference type="ARBA" id="ARBA00004123"/>
    </source>
</evidence>
<proteinExistence type="inferred from homology"/>
<keyword evidence="7 9" id="KW-0539">Nucleus</keyword>
<evidence type="ECO:0000256" key="5">
    <source>
        <dbReference type="ARBA" id="ARBA00022884"/>
    </source>
</evidence>
<reference evidence="13" key="3">
    <citation type="submission" date="2020-12" db="UniProtKB">
        <authorList>
            <consortium name="EnsemblPlants"/>
        </authorList>
    </citation>
    <scope>IDENTIFICATION</scope>
</reference>
<dbReference type="SMART" id="SM00360">
    <property type="entry name" value="RRM"/>
    <property type="match status" value="3"/>
</dbReference>
<dbReference type="GO" id="GO:0008187">
    <property type="term" value="F:poly-pyrimidine tract binding"/>
    <property type="evidence" value="ECO:0000318"/>
    <property type="project" value="GO_Central"/>
</dbReference>
<evidence type="ECO:0000256" key="3">
    <source>
        <dbReference type="ARBA" id="ARBA00022664"/>
    </source>
</evidence>
<evidence type="ECO:0000256" key="4">
    <source>
        <dbReference type="ARBA" id="ARBA00022737"/>
    </source>
</evidence>
<dbReference type="PaxDb" id="3218-PP1S79_75V6.1"/>
<dbReference type="Pfam" id="PF00076">
    <property type="entry name" value="RRM_1"/>
    <property type="match status" value="2"/>
</dbReference>
<dbReference type="PANTHER" id="PTHR23139">
    <property type="entry name" value="RNA-BINDING PROTEIN"/>
    <property type="match status" value="1"/>
</dbReference>
<evidence type="ECO:0000256" key="10">
    <source>
        <dbReference type="SAM" id="MobiDB-lite"/>
    </source>
</evidence>
<keyword evidence="4" id="KW-0677">Repeat</keyword>
<gene>
    <name evidence="13" type="primary">LOC112291581</name>
    <name evidence="12" type="ORF">PHYPA_018254</name>
</gene>
<dbReference type="AlphaFoldDB" id="A0A2K1JH19"/>
<accession>A0A2K1JH19</accession>
<dbReference type="CDD" id="cd12230">
    <property type="entry name" value="RRM1_U2AF65"/>
    <property type="match status" value="1"/>
</dbReference>
<dbReference type="Gramene" id="Pp3c14_9430V3.2">
    <property type="protein sequence ID" value="Pp3c14_9430V3.2"/>
    <property type="gene ID" value="Pp3c14_9430"/>
</dbReference>
<keyword evidence="3 9" id="KW-0507">mRNA processing</keyword>